<accession>A0A6G0TBL6</accession>
<dbReference type="PANTHER" id="PTHR46880">
    <property type="entry name" value="RAS-ASSOCIATING DOMAIN-CONTAINING PROTEIN"/>
    <property type="match status" value="1"/>
</dbReference>
<name>A0A6G0TBL6_APHGL</name>
<dbReference type="Proteomes" id="UP000475862">
    <property type="component" value="Unassembled WGS sequence"/>
</dbReference>
<dbReference type="EMBL" id="VYZN01000043">
    <property type="protein sequence ID" value="KAE9530011.1"/>
    <property type="molecule type" value="Genomic_DNA"/>
</dbReference>
<protein>
    <recommendedName>
        <fullName evidence="3">DUF4371 domain-containing protein</fullName>
    </recommendedName>
</protein>
<reference evidence="1 2" key="1">
    <citation type="submission" date="2019-08" db="EMBL/GenBank/DDBJ databases">
        <title>The genome of the soybean aphid Biotype 1, its phylome, world population structure and adaptation to the North American continent.</title>
        <authorList>
            <person name="Giordano R."/>
            <person name="Donthu R.K."/>
            <person name="Hernandez A.G."/>
            <person name="Wright C.L."/>
            <person name="Zimin A.V."/>
        </authorList>
    </citation>
    <scope>NUCLEOTIDE SEQUENCE [LARGE SCALE GENOMIC DNA]</scope>
    <source>
        <tissue evidence="1">Whole aphids</tissue>
    </source>
</reference>
<keyword evidence="2" id="KW-1185">Reference proteome</keyword>
<organism evidence="1 2">
    <name type="scientific">Aphis glycines</name>
    <name type="common">Soybean aphid</name>
    <dbReference type="NCBI Taxonomy" id="307491"/>
    <lineage>
        <taxon>Eukaryota</taxon>
        <taxon>Metazoa</taxon>
        <taxon>Ecdysozoa</taxon>
        <taxon>Arthropoda</taxon>
        <taxon>Hexapoda</taxon>
        <taxon>Insecta</taxon>
        <taxon>Pterygota</taxon>
        <taxon>Neoptera</taxon>
        <taxon>Paraneoptera</taxon>
        <taxon>Hemiptera</taxon>
        <taxon>Sternorrhyncha</taxon>
        <taxon>Aphidomorpha</taxon>
        <taxon>Aphidoidea</taxon>
        <taxon>Aphididae</taxon>
        <taxon>Aphidini</taxon>
        <taxon>Aphis</taxon>
        <taxon>Aphis</taxon>
    </lineage>
</organism>
<gene>
    <name evidence="1" type="ORF">AGLY_011473</name>
</gene>
<dbReference type="PANTHER" id="PTHR46880:SF8">
    <property type="entry name" value="E3 SUMO-PROTEIN LIGASE KIAA1586"/>
    <property type="match status" value="1"/>
</dbReference>
<dbReference type="OrthoDB" id="6744003at2759"/>
<comment type="caution">
    <text evidence="1">The sequence shown here is derived from an EMBL/GenBank/DDBJ whole genome shotgun (WGS) entry which is preliminary data.</text>
</comment>
<proteinExistence type="predicted"/>
<evidence type="ECO:0000313" key="2">
    <source>
        <dbReference type="Proteomes" id="UP000475862"/>
    </source>
</evidence>
<dbReference type="AlphaFoldDB" id="A0A6G0TBL6"/>
<evidence type="ECO:0008006" key="3">
    <source>
        <dbReference type="Google" id="ProtNLM"/>
    </source>
</evidence>
<sequence length="471" mass="54451">MFKVCHWRCSCIQYFFFDIVELDCTTAESIKTAILDNLFKYNINLGFLKNNLVGFVSDGASTMLGRKAGVGVLLLNHFPDLIVWHCCNHRLELAVSDTLGWPLVRDEKKNFNILNFSPLHFVHYYKKSPKNMRELKECAESLEQRILKIEKIFTIRWVASSYRTVRAVWNNFAALYKHFLKASLNNTRDTKERSKYAGLNKMLTSNDFVLNLGILLDALHEFSDLSCQLQNRDLSLTSAHSVIERTIRVIESMVETAGSKLKEVNLASQEMSFKGVKLTFHKSVQKINSSQFLRSLSNNLKSRLFTTQSSNSSNNTSSKFQEEYDQLLSDLDIFVPKNWPENFNIQYGDDCKRRLSKKFKVDEITSVRGFRQFKDTKEDNVEDLKLLSTAIKCIAISYSECERSFSSMNEIVSPKMFINCVGPPIDKINTTKWIESWVKKGKRTAEEENCPKRIKITEENAYKSLWNLIKE</sequence>
<evidence type="ECO:0000313" key="1">
    <source>
        <dbReference type="EMBL" id="KAE9530011.1"/>
    </source>
</evidence>